<protein>
    <submittedName>
        <fullName evidence="3">RNA ligase, DRB0094 family</fullName>
    </submittedName>
</protein>
<evidence type="ECO:0000313" key="5">
    <source>
        <dbReference type="Proteomes" id="UP000321514"/>
    </source>
</evidence>
<organism evidence="2 5">
    <name type="scientific">Myxococcus fulvus</name>
    <dbReference type="NCBI Taxonomy" id="33"/>
    <lineage>
        <taxon>Bacteria</taxon>
        <taxon>Pseudomonadati</taxon>
        <taxon>Myxococcota</taxon>
        <taxon>Myxococcia</taxon>
        <taxon>Myxococcales</taxon>
        <taxon>Cystobacterineae</taxon>
        <taxon>Myxococcaceae</taxon>
        <taxon>Myxococcus</taxon>
    </lineage>
</organism>
<dbReference type="OrthoDB" id="9255590at2"/>
<gene>
    <name evidence="2" type="ORF">MFU01_61810</name>
    <name evidence="3" type="ORF">SAMN05443572_102261</name>
</gene>
<reference evidence="2 5" key="2">
    <citation type="submission" date="2019-07" db="EMBL/GenBank/DDBJ databases">
        <title>Whole genome shotgun sequence of Myxococcus fulvus NBRC 100333.</title>
        <authorList>
            <person name="Hosoyama A."/>
            <person name="Uohara A."/>
            <person name="Ohji S."/>
            <person name="Ichikawa N."/>
        </authorList>
    </citation>
    <scope>NUCLEOTIDE SEQUENCE [LARGE SCALE GENOMIC DNA]</scope>
    <source>
        <strain evidence="2 5">NBRC 100333</strain>
    </source>
</reference>
<dbReference type="SUPFAM" id="SSF56091">
    <property type="entry name" value="DNA ligase/mRNA capping enzyme, catalytic domain"/>
    <property type="match status" value="1"/>
</dbReference>
<sequence length="333" mass="36472">MERKLVSIQRIDHLEDIPGADNILKARVMGWDVVVRRGEFAPGDACVFFEIDSQLPEGKAWAEFLRARSFRVKTARLRGVLSQGLALPTSILGGAVPPLGTDVKDALGVVKFEPTPSEGNDVAGPFPGQVPKTDEIRLQSALGVLDELRGLDFYVTTKLDGTSSTFLRTMEGELVACSRNWALKPGKHPAWRVAEKYALATVLPPGFAIQGELCGPGIQKNRLGLGAVDLFVFSVHDTRTGHFLGHAEHIAFCERHGLRSVPVEHVVTGEAARTFEHGLEHYLRLAQGLYPGTKNRKEGIVVRPLVERQSPTLGGGRLSFKVINNDFLLKDEE</sequence>
<dbReference type="Pfam" id="PF09414">
    <property type="entry name" value="RNA_ligase"/>
    <property type="match status" value="1"/>
</dbReference>
<dbReference type="Proteomes" id="UP000321514">
    <property type="component" value="Unassembled WGS sequence"/>
</dbReference>
<proteinExistence type="predicted"/>
<accession>A0A511TAC6</accession>
<feature type="domain" description="RNA ligase" evidence="1">
    <location>
        <begin position="153"/>
        <end position="323"/>
    </location>
</feature>
<keyword evidence="4" id="KW-1185">Reference proteome</keyword>
<keyword evidence="3" id="KW-0436">Ligase</keyword>
<name>A0A511TAC6_MYXFU</name>
<evidence type="ECO:0000313" key="4">
    <source>
        <dbReference type="Proteomes" id="UP000183760"/>
    </source>
</evidence>
<dbReference type="GO" id="GO:0016874">
    <property type="term" value="F:ligase activity"/>
    <property type="evidence" value="ECO:0007669"/>
    <property type="project" value="UniProtKB-KW"/>
</dbReference>
<dbReference type="STRING" id="1334629.MFUL124B02_32585"/>
<dbReference type="EMBL" id="BJXR01000043">
    <property type="protein sequence ID" value="GEN11144.1"/>
    <property type="molecule type" value="Genomic_DNA"/>
</dbReference>
<evidence type="ECO:0000259" key="1">
    <source>
        <dbReference type="Pfam" id="PF09414"/>
    </source>
</evidence>
<dbReference type="AlphaFoldDB" id="A0A511TAC6"/>
<dbReference type="Pfam" id="PF21189">
    <property type="entry name" value="PHA02142"/>
    <property type="match status" value="1"/>
</dbReference>
<dbReference type="RefSeq" id="WP_074950489.1">
    <property type="nucleotide sequence ID" value="NZ_BJXR01000043.1"/>
</dbReference>
<comment type="caution">
    <text evidence="2">The sequence shown here is derived from an EMBL/GenBank/DDBJ whole genome shotgun (WGS) entry which is preliminary data.</text>
</comment>
<dbReference type="EMBL" id="FOIB01000002">
    <property type="protein sequence ID" value="SET43432.1"/>
    <property type="molecule type" value="Genomic_DNA"/>
</dbReference>
<dbReference type="Proteomes" id="UP000183760">
    <property type="component" value="Unassembled WGS sequence"/>
</dbReference>
<evidence type="ECO:0000313" key="2">
    <source>
        <dbReference type="EMBL" id="GEN11144.1"/>
    </source>
</evidence>
<dbReference type="InterPro" id="IPR021122">
    <property type="entry name" value="RNA_ligase_dom_REL/Rnl2"/>
</dbReference>
<reference evidence="3 4" key="1">
    <citation type="submission" date="2016-10" db="EMBL/GenBank/DDBJ databases">
        <authorList>
            <person name="Varghese N."/>
            <person name="Submissions S."/>
        </authorList>
    </citation>
    <scope>NUCLEOTIDE SEQUENCE [LARGE SCALE GENOMIC DNA]</scope>
    <source>
        <strain evidence="3 4">DSM 16525</strain>
    </source>
</reference>
<evidence type="ECO:0000313" key="3">
    <source>
        <dbReference type="EMBL" id="SET43432.1"/>
    </source>
</evidence>
<dbReference type="Gene3D" id="3.30.470.30">
    <property type="entry name" value="DNA ligase/mRNA capping enzyme"/>
    <property type="match status" value="1"/>
</dbReference>